<name>A0A165AK22_XYLHT</name>
<proteinExistence type="predicted"/>
<sequence length="262" mass="29523">MERENTNDVDLDPPNPCKRDNQSSEISVAVNLRSSDQNRDEDDILSHCQTCKASYNPAFDKYTSTMGWWWSGSGSAKTSAEPTPDKPAAEAAPAIPINPPSPTNTAPEKPSQPLSREEQAESDLNSLILQLREEERENQGIPPLQKDGSTPATSSTSNPSSLYPTTMSCRQSFDQAFYCQSPGGQFMNVYRYGDLRDCSELWSQFWFCMRTKSYSEAKRKTMIQEHYMERAIKYKLGSSSEDVWESRTEPIRGAFQEDPDAE</sequence>
<evidence type="ECO:0000256" key="1">
    <source>
        <dbReference type="SAM" id="MobiDB-lite"/>
    </source>
</evidence>
<gene>
    <name evidence="2" type="ORF">L228DRAFT_262547</name>
</gene>
<dbReference type="AlphaFoldDB" id="A0A165AK22"/>
<dbReference type="Pfam" id="PF11326">
    <property type="entry name" value="PANTS-like"/>
    <property type="match status" value="1"/>
</dbReference>
<dbReference type="OrthoDB" id="2017405at2759"/>
<dbReference type="EMBL" id="KV407462">
    <property type="protein sequence ID" value="KZF20613.1"/>
    <property type="molecule type" value="Genomic_DNA"/>
</dbReference>
<dbReference type="OMA" id="FGGQWVN"/>
<feature type="region of interest" description="Disordered" evidence="1">
    <location>
        <begin position="71"/>
        <end position="122"/>
    </location>
</feature>
<dbReference type="PANTHER" id="PTHR28052:SF1">
    <property type="entry name" value="UPF0545 PROTEIN C22ORF39"/>
    <property type="match status" value="1"/>
</dbReference>
<dbReference type="STRING" id="1328760.A0A165AK22"/>
<dbReference type="PANTHER" id="PTHR28052">
    <property type="entry name" value="UPF0545 PROTEIN C22ORF39"/>
    <property type="match status" value="1"/>
</dbReference>
<organism evidence="2 3">
    <name type="scientific">Xylona heveae (strain CBS 132557 / TC161)</name>
    <dbReference type="NCBI Taxonomy" id="1328760"/>
    <lineage>
        <taxon>Eukaryota</taxon>
        <taxon>Fungi</taxon>
        <taxon>Dikarya</taxon>
        <taxon>Ascomycota</taxon>
        <taxon>Pezizomycotina</taxon>
        <taxon>Xylonomycetes</taxon>
        <taxon>Xylonales</taxon>
        <taxon>Xylonaceae</taxon>
        <taxon>Xylona</taxon>
    </lineage>
</organism>
<dbReference type="GeneID" id="28899564"/>
<evidence type="ECO:0000313" key="3">
    <source>
        <dbReference type="Proteomes" id="UP000076632"/>
    </source>
</evidence>
<feature type="region of interest" description="Disordered" evidence="1">
    <location>
        <begin position="1"/>
        <end position="24"/>
    </location>
</feature>
<protein>
    <recommendedName>
        <fullName evidence="4">Early meiotic induction protein 1</fullName>
    </recommendedName>
</protein>
<evidence type="ECO:0008006" key="4">
    <source>
        <dbReference type="Google" id="ProtNLM"/>
    </source>
</evidence>
<dbReference type="Proteomes" id="UP000076632">
    <property type="component" value="Unassembled WGS sequence"/>
</dbReference>
<dbReference type="InParanoid" id="A0A165AK22"/>
<accession>A0A165AK22</accession>
<dbReference type="InterPro" id="IPR021475">
    <property type="entry name" value="Pants/Emi1-like"/>
</dbReference>
<keyword evidence="3" id="KW-1185">Reference proteome</keyword>
<evidence type="ECO:0000313" key="2">
    <source>
        <dbReference type="EMBL" id="KZF20613.1"/>
    </source>
</evidence>
<dbReference type="RefSeq" id="XP_018186168.1">
    <property type="nucleotide sequence ID" value="XM_018334427.1"/>
</dbReference>
<feature type="region of interest" description="Disordered" evidence="1">
    <location>
        <begin position="136"/>
        <end position="164"/>
    </location>
</feature>
<feature type="compositionally biased region" description="Low complexity" evidence="1">
    <location>
        <begin position="149"/>
        <end position="164"/>
    </location>
</feature>
<reference evidence="2 3" key="1">
    <citation type="journal article" date="2016" name="Fungal Biol.">
        <title>The genome of Xylona heveae provides a window into fungal endophytism.</title>
        <authorList>
            <person name="Gazis R."/>
            <person name="Kuo A."/>
            <person name="Riley R."/>
            <person name="LaButti K."/>
            <person name="Lipzen A."/>
            <person name="Lin J."/>
            <person name="Amirebrahimi M."/>
            <person name="Hesse C.N."/>
            <person name="Spatafora J.W."/>
            <person name="Henrissat B."/>
            <person name="Hainaut M."/>
            <person name="Grigoriev I.V."/>
            <person name="Hibbett D.S."/>
        </authorList>
    </citation>
    <scope>NUCLEOTIDE SEQUENCE [LARGE SCALE GENOMIC DNA]</scope>
    <source>
        <strain evidence="2 3">TC161</strain>
    </source>
</reference>